<sequence>MRTEYKPAIDALLACIAACDHCATACLQEDEVKKMARCIHLDLDCADYCRLSASFLSKGSEHARLVLRQCVEICEACAIECERHAHDHCQACATACRRCIEVCQELIPKSDPVADILSAANTSDIDL</sequence>
<evidence type="ECO:0008006" key="3">
    <source>
        <dbReference type="Google" id="ProtNLM"/>
    </source>
</evidence>
<dbReference type="CDD" id="cd08026">
    <property type="entry name" value="DUF326"/>
    <property type="match status" value="1"/>
</dbReference>
<name>A0A839GPZ1_9BACT</name>
<evidence type="ECO:0000313" key="2">
    <source>
        <dbReference type="Proteomes" id="UP000563094"/>
    </source>
</evidence>
<gene>
    <name evidence="1" type="ORF">FHS90_003579</name>
</gene>
<protein>
    <recommendedName>
        <fullName evidence="3">Four-helix bundle copper-binding protein</fullName>
    </recommendedName>
</protein>
<dbReference type="Pfam" id="PF03860">
    <property type="entry name" value="Csp"/>
    <property type="match status" value="1"/>
</dbReference>
<dbReference type="RefSeq" id="WP_182513934.1">
    <property type="nucleotide sequence ID" value="NZ_JACJIQ010000016.1"/>
</dbReference>
<evidence type="ECO:0000313" key="1">
    <source>
        <dbReference type="EMBL" id="MBA9078849.1"/>
    </source>
</evidence>
<dbReference type="AlphaFoldDB" id="A0A839GPZ1"/>
<accession>A0A839GPZ1</accession>
<dbReference type="Proteomes" id="UP000563094">
    <property type="component" value="Unassembled WGS sequence"/>
</dbReference>
<reference evidence="1 2" key="1">
    <citation type="submission" date="2020-08" db="EMBL/GenBank/DDBJ databases">
        <title>Genomic Encyclopedia of Type Strains, Phase IV (KMG-IV): sequencing the most valuable type-strain genomes for metagenomic binning, comparative biology and taxonomic classification.</title>
        <authorList>
            <person name="Goeker M."/>
        </authorList>
    </citation>
    <scope>NUCLEOTIDE SEQUENCE [LARGE SCALE GENOMIC DNA]</scope>
    <source>
        <strain evidence="1 2">DSM 29854</strain>
    </source>
</reference>
<dbReference type="InterPro" id="IPR044543">
    <property type="entry name" value="YHJQ-like"/>
</dbReference>
<comment type="caution">
    <text evidence="1">The sequence shown here is derived from an EMBL/GenBank/DDBJ whole genome shotgun (WGS) entry which is preliminary data.</text>
</comment>
<organism evidence="1 2">
    <name type="scientific">Rufibacter quisquiliarum</name>
    <dbReference type="NCBI Taxonomy" id="1549639"/>
    <lineage>
        <taxon>Bacteria</taxon>
        <taxon>Pseudomonadati</taxon>
        <taxon>Bacteroidota</taxon>
        <taxon>Cytophagia</taxon>
        <taxon>Cytophagales</taxon>
        <taxon>Hymenobacteraceae</taxon>
        <taxon>Rufibacter</taxon>
    </lineage>
</organism>
<keyword evidence="2" id="KW-1185">Reference proteome</keyword>
<dbReference type="PANTHER" id="PTHR37310:SF1">
    <property type="entry name" value="CYTOPLASMIC PROTEIN"/>
    <property type="match status" value="1"/>
</dbReference>
<dbReference type="EMBL" id="JACJIQ010000016">
    <property type="protein sequence ID" value="MBA9078849.1"/>
    <property type="molecule type" value="Genomic_DNA"/>
</dbReference>
<dbReference type="Gene3D" id="1.20.1270.360">
    <property type="match status" value="1"/>
</dbReference>
<proteinExistence type="predicted"/>
<dbReference type="PANTHER" id="PTHR37310">
    <property type="entry name" value="CYTOPLASMIC PROTEIN-RELATED"/>
    <property type="match status" value="1"/>
</dbReference>
<dbReference type="InterPro" id="IPR005560">
    <property type="entry name" value="Csp_YhjQ"/>
</dbReference>